<keyword evidence="5" id="KW-1185">Reference proteome</keyword>
<dbReference type="InterPro" id="IPR029058">
    <property type="entry name" value="AB_hydrolase_fold"/>
</dbReference>
<evidence type="ECO:0000256" key="1">
    <source>
        <dbReference type="ARBA" id="ARBA00006499"/>
    </source>
</evidence>
<gene>
    <name evidence="4" type="ORF">SAMN04488509_10854</name>
</gene>
<dbReference type="PANTHER" id="PTHR10655:SF17">
    <property type="entry name" value="LYSOPHOSPHOLIPASE-LIKE PROTEIN 1"/>
    <property type="match status" value="1"/>
</dbReference>
<evidence type="ECO:0000259" key="3">
    <source>
        <dbReference type="Pfam" id="PF02230"/>
    </source>
</evidence>
<dbReference type="AlphaFoldDB" id="A0A1G6XZQ5"/>
<keyword evidence="2" id="KW-0378">Hydrolase</keyword>
<dbReference type="InterPro" id="IPR050565">
    <property type="entry name" value="LYPA1-2/EST-like"/>
</dbReference>
<protein>
    <submittedName>
        <fullName evidence="4">Phospholipase/carboxylesterase</fullName>
    </submittedName>
</protein>
<reference evidence="4 5" key="1">
    <citation type="submission" date="2016-10" db="EMBL/GenBank/DDBJ databases">
        <authorList>
            <person name="de Groot N.N."/>
        </authorList>
    </citation>
    <scope>NUCLEOTIDE SEQUENCE [LARGE SCALE GENOMIC DNA]</scope>
    <source>
        <strain evidence="4 5">DSM 16957</strain>
    </source>
</reference>
<dbReference type="OrthoDB" id="9801763at2"/>
<dbReference type="EMBL" id="FNAG01000008">
    <property type="protein sequence ID" value="SDD83511.1"/>
    <property type="molecule type" value="Genomic_DNA"/>
</dbReference>
<name>A0A1G6XZQ5_9GAMM</name>
<evidence type="ECO:0000313" key="5">
    <source>
        <dbReference type="Proteomes" id="UP000199603"/>
    </source>
</evidence>
<organism evidence="4 5">
    <name type="scientific">Aquimonas voraii</name>
    <dbReference type="NCBI Taxonomy" id="265719"/>
    <lineage>
        <taxon>Bacteria</taxon>
        <taxon>Pseudomonadati</taxon>
        <taxon>Pseudomonadota</taxon>
        <taxon>Gammaproteobacteria</taxon>
        <taxon>Lysobacterales</taxon>
        <taxon>Lysobacteraceae</taxon>
        <taxon>Aquimonas</taxon>
    </lineage>
</organism>
<dbReference type="Pfam" id="PF02230">
    <property type="entry name" value="Abhydrolase_2"/>
    <property type="match status" value="1"/>
</dbReference>
<accession>A0A1G6XZQ5</accession>
<dbReference type="SUPFAM" id="SSF53474">
    <property type="entry name" value="alpha/beta-Hydrolases"/>
    <property type="match status" value="1"/>
</dbReference>
<dbReference type="RefSeq" id="WP_091243449.1">
    <property type="nucleotide sequence ID" value="NZ_FNAG01000008.1"/>
</dbReference>
<comment type="similarity">
    <text evidence="1">Belongs to the AB hydrolase superfamily. AB hydrolase 2 family.</text>
</comment>
<evidence type="ECO:0000256" key="2">
    <source>
        <dbReference type="ARBA" id="ARBA00022801"/>
    </source>
</evidence>
<dbReference type="InterPro" id="IPR003140">
    <property type="entry name" value="PLipase/COase/thioEstase"/>
</dbReference>
<feature type="domain" description="Phospholipase/carboxylesterase/thioesterase" evidence="3">
    <location>
        <begin position="3"/>
        <end position="216"/>
    </location>
</feature>
<dbReference type="STRING" id="265719.SAMN04488509_10854"/>
<evidence type="ECO:0000313" key="4">
    <source>
        <dbReference type="EMBL" id="SDD83511.1"/>
    </source>
</evidence>
<dbReference type="Gene3D" id="3.40.50.1820">
    <property type="entry name" value="alpha/beta hydrolase"/>
    <property type="match status" value="1"/>
</dbReference>
<dbReference type="Proteomes" id="UP000199603">
    <property type="component" value="Unassembled WGS sequence"/>
</dbReference>
<sequence length="223" mass="24518">MLDCIEIETGKQPRHSVLWLHGLGADGHDFEPIVPELTRAGWPPLRFVFPHAPVRPITLNAGMRMRGWYDIQGLELMAIEDEPGILASVAAVERLIARERQRGVDSQRILLAGFSQGGAVALAAGLTHPERLAGLVALSTYLPIAAHIEAQRAPIQAGLPVFMGHGAVDPIVPQMLGLAARQRLQTWGHPVDWHSYGMPHSVCAEEIRDLSGWMERHLLGEQR</sequence>
<dbReference type="PANTHER" id="PTHR10655">
    <property type="entry name" value="LYSOPHOSPHOLIPASE-RELATED"/>
    <property type="match status" value="1"/>
</dbReference>
<proteinExistence type="inferred from homology"/>
<dbReference type="GO" id="GO:0016787">
    <property type="term" value="F:hydrolase activity"/>
    <property type="evidence" value="ECO:0007669"/>
    <property type="project" value="UniProtKB-KW"/>
</dbReference>